<dbReference type="EMBL" id="LR778301">
    <property type="protein sequence ID" value="CAB1369332.1"/>
    <property type="molecule type" value="Genomic_DNA"/>
</dbReference>
<evidence type="ECO:0000313" key="2">
    <source>
        <dbReference type="Proteomes" id="UP000515733"/>
    </source>
</evidence>
<dbReference type="InterPro" id="IPR025293">
    <property type="entry name" value="YfiR/HmsC-like"/>
</dbReference>
<dbReference type="Pfam" id="PF13689">
    <property type="entry name" value="DUF4154"/>
    <property type="match status" value="1"/>
</dbReference>
<accession>A0A6S6Y9S0</accession>
<dbReference type="Proteomes" id="UP000515733">
    <property type="component" value="Chromosome"/>
</dbReference>
<gene>
    <name evidence="1" type="ORF">DENOEST_2167</name>
</gene>
<sequence length="202" mass="22656">MALSMDRPKVLCPRRYSLSKWGRALRTALFLFLTGACVVTVAAPATEYEVKAAFIHNIAKFVEWPATQADEKSLMLCIWGKDPFGSAIWTMRDIWGTGDDPRDITWKILFANAQTNLKKCHVLFITASESTNLDYVLDRVSDSAVLTMGDTDGYAEQGVMVNFYLTNNKVRFEINPEAVRRAGLKIGSQLLKLARIVKEMGK</sequence>
<evidence type="ECO:0000313" key="1">
    <source>
        <dbReference type="EMBL" id="CAB1369332.1"/>
    </source>
</evidence>
<evidence type="ECO:0008006" key="3">
    <source>
        <dbReference type="Google" id="ProtNLM"/>
    </source>
</evidence>
<protein>
    <recommendedName>
        <fullName evidence="3">Transmembrane protein</fullName>
    </recommendedName>
</protein>
<name>A0A6S6Y9S0_9PROT</name>
<proteinExistence type="predicted"/>
<dbReference type="KEGG" id="doe:DENOEST_2167"/>
<keyword evidence="2" id="KW-1185">Reference proteome</keyword>
<dbReference type="AlphaFoldDB" id="A0A6S6Y9S0"/>
<organism evidence="1 2">
    <name type="scientific">Denitratisoma oestradiolicum</name>
    <dbReference type="NCBI Taxonomy" id="311182"/>
    <lineage>
        <taxon>Bacteria</taxon>
        <taxon>Pseudomonadati</taxon>
        <taxon>Pseudomonadota</taxon>
        <taxon>Betaproteobacteria</taxon>
        <taxon>Nitrosomonadales</taxon>
        <taxon>Sterolibacteriaceae</taxon>
        <taxon>Denitratisoma</taxon>
    </lineage>
</organism>
<reference evidence="1 2" key="1">
    <citation type="submission" date="2020-03" db="EMBL/GenBank/DDBJ databases">
        <authorList>
            <consortium name="Genoscope - CEA"/>
            <person name="William W."/>
        </authorList>
    </citation>
    <scope>NUCLEOTIDE SEQUENCE [LARGE SCALE GENOMIC DNA]</scope>
    <source>
        <strain evidence="2">DSM 16959</strain>
    </source>
</reference>
<dbReference type="RefSeq" id="WP_211357692.1">
    <property type="nucleotide sequence ID" value="NZ_NCXS01000009.1"/>
</dbReference>